<protein>
    <submittedName>
        <fullName evidence="1">Uncharacterized protein</fullName>
    </submittedName>
</protein>
<dbReference type="Proteomes" id="UP001310290">
    <property type="component" value="Unassembled WGS sequence"/>
</dbReference>
<dbReference type="EMBL" id="JARULZ010000001">
    <property type="protein sequence ID" value="MEH0634565.1"/>
    <property type="molecule type" value="Genomic_DNA"/>
</dbReference>
<proteinExistence type="predicted"/>
<evidence type="ECO:0000313" key="1">
    <source>
        <dbReference type="EMBL" id="MEH0634565.1"/>
    </source>
</evidence>
<name>A0ABU8AN62_9ACTN</name>
<reference evidence="1" key="1">
    <citation type="submission" date="2023-04" db="EMBL/GenBank/DDBJ databases">
        <title>Genomic diversity of scab-causing Streptomyces spp. in the province of Quebec, Canada.</title>
        <authorList>
            <person name="Biessy A."/>
            <person name="Cadieux M."/>
            <person name="Ciotola M."/>
            <person name="Filion M."/>
        </authorList>
    </citation>
    <scope>NUCLEOTIDE SEQUENCE</scope>
    <source>
        <strain evidence="1">B21-115</strain>
    </source>
</reference>
<sequence length="263" mass="30499">MEIVFWSSALVVALAALAGRQVLLYPVRWGDRRHAYHPDHADARRELREARLLRRTRERQIRRRIGKARSAATGVAREGERQVQALRAKRAELQRDTPGEERYRLGDLVLYEHALHFLVRAPQGQRAPERVRRALPLGGVKVRVVATGDGVSLSVTWPQGKDSVAYPRADRKDVESLARQISAAVLRETEYRAQRQRQSADIGAEVRKIRKETAERKAEKERERDRLIDSLRPDRAKARKDWEAACSVWARRTGCRPRWVWRW</sequence>
<dbReference type="RefSeq" id="WP_334658748.1">
    <property type="nucleotide sequence ID" value="NZ_JARULZ010000001.1"/>
</dbReference>
<comment type="caution">
    <text evidence="1">The sequence shown here is derived from an EMBL/GenBank/DDBJ whole genome shotgun (WGS) entry which is preliminary data.</text>
</comment>
<accession>A0ABU8AN62</accession>
<organism evidence="1 2">
    <name type="scientific">Streptomyces bottropensis</name>
    <dbReference type="NCBI Taxonomy" id="42235"/>
    <lineage>
        <taxon>Bacteria</taxon>
        <taxon>Bacillati</taxon>
        <taxon>Actinomycetota</taxon>
        <taxon>Actinomycetes</taxon>
        <taxon>Kitasatosporales</taxon>
        <taxon>Streptomycetaceae</taxon>
        <taxon>Streptomyces</taxon>
    </lineage>
</organism>
<evidence type="ECO:0000313" key="2">
    <source>
        <dbReference type="Proteomes" id="UP001310290"/>
    </source>
</evidence>
<gene>
    <name evidence="1" type="ORF">QBA35_14555</name>
</gene>
<keyword evidence="2" id="KW-1185">Reference proteome</keyword>